<evidence type="ECO:0000256" key="13">
    <source>
        <dbReference type="ARBA" id="ARBA00022968"/>
    </source>
</evidence>
<keyword evidence="14" id="KW-1133">Transmembrane helix</keyword>
<comment type="caution">
    <text evidence="22">The sequence shown here is derived from an EMBL/GenBank/DDBJ whole genome shotgun (WGS) entry which is preliminary data.</text>
</comment>
<evidence type="ECO:0000256" key="18">
    <source>
        <dbReference type="ARBA" id="ARBA00023180"/>
    </source>
</evidence>
<keyword evidence="18" id="KW-0325">Glycoprotein</keyword>
<evidence type="ECO:0000256" key="1">
    <source>
        <dbReference type="ARBA" id="ARBA00001024"/>
    </source>
</evidence>
<evidence type="ECO:0000313" key="22">
    <source>
        <dbReference type="EMBL" id="OBA26037.1"/>
    </source>
</evidence>
<evidence type="ECO:0000256" key="7">
    <source>
        <dbReference type="ARBA" id="ARBA00018542"/>
    </source>
</evidence>
<evidence type="ECO:0000256" key="12">
    <source>
        <dbReference type="ARBA" id="ARBA00022963"/>
    </source>
</evidence>
<organism evidence="22 23">
    <name type="scientific">Hanseniaspora valbyensis NRRL Y-1626</name>
    <dbReference type="NCBI Taxonomy" id="766949"/>
    <lineage>
        <taxon>Eukaryota</taxon>
        <taxon>Fungi</taxon>
        <taxon>Dikarya</taxon>
        <taxon>Ascomycota</taxon>
        <taxon>Saccharomycotina</taxon>
        <taxon>Saccharomycetes</taxon>
        <taxon>Saccharomycodales</taxon>
        <taxon>Saccharomycodaceae</taxon>
        <taxon>Hanseniaspora</taxon>
    </lineage>
</organism>
<evidence type="ECO:0000256" key="8">
    <source>
        <dbReference type="ARBA" id="ARBA00019241"/>
    </source>
</evidence>
<dbReference type="EC" id="3.1.1.3" evidence="6"/>
<dbReference type="Pfam" id="PF01764">
    <property type="entry name" value="Lipase_3"/>
    <property type="match status" value="1"/>
</dbReference>
<dbReference type="InterPro" id="IPR002921">
    <property type="entry name" value="Fungal_lipase-type"/>
</dbReference>
<evidence type="ECO:0000256" key="14">
    <source>
        <dbReference type="ARBA" id="ARBA00022989"/>
    </source>
</evidence>
<dbReference type="GO" id="GO:0034496">
    <property type="term" value="P:multivesicular body membrane disassembly"/>
    <property type="evidence" value="ECO:0007669"/>
    <property type="project" value="TreeGrafter"/>
</dbReference>
<keyword evidence="11 22" id="KW-0378">Hydrolase</keyword>
<proteinExistence type="inferred from homology"/>
<evidence type="ECO:0000256" key="5">
    <source>
        <dbReference type="ARBA" id="ARBA00011137"/>
    </source>
</evidence>
<dbReference type="AlphaFoldDB" id="A0A1B7TBE7"/>
<comment type="subcellular location">
    <subcellularLocation>
        <location evidence="3">Endosome</location>
        <location evidence="3">Multivesicular body membrane</location>
        <topology evidence="3">Single-pass type II membrane protein</topology>
    </subcellularLocation>
    <subcellularLocation>
        <location evidence="2">Prevacuolar compartment membrane</location>
        <topology evidence="2">Single-pass type II membrane protein</topology>
    </subcellularLocation>
</comment>
<dbReference type="EMBL" id="LXPE01000026">
    <property type="protein sequence ID" value="OBA26037.1"/>
    <property type="molecule type" value="Genomic_DNA"/>
</dbReference>
<comment type="catalytic activity">
    <reaction evidence="1">
        <text>a triacylglycerol + H2O = a diacylglycerol + a fatty acid + H(+)</text>
        <dbReference type="Rhea" id="RHEA:12044"/>
        <dbReference type="ChEBI" id="CHEBI:15377"/>
        <dbReference type="ChEBI" id="CHEBI:15378"/>
        <dbReference type="ChEBI" id="CHEBI:17855"/>
        <dbReference type="ChEBI" id="CHEBI:18035"/>
        <dbReference type="ChEBI" id="CHEBI:28868"/>
        <dbReference type="EC" id="3.1.1.3"/>
    </reaction>
</comment>
<evidence type="ECO:0000256" key="9">
    <source>
        <dbReference type="ARBA" id="ARBA00022692"/>
    </source>
</evidence>
<dbReference type="InterPro" id="IPR029058">
    <property type="entry name" value="AB_hydrolase_fold"/>
</dbReference>
<keyword evidence="16" id="KW-0443">Lipid metabolism</keyword>
<evidence type="ECO:0000256" key="16">
    <source>
        <dbReference type="ARBA" id="ARBA00023098"/>
    </source>
</evidence>
<evidence type="ECO:0000256" key="20">
    <source>
        <dbReference type="ARBA" id="ARBA00029828"/>
    </source>
</evidence>
<dbReference type="GO" id="GO:0004806">
    <property type="term" value="F:triacylglycerol lipase activity"/>
    <property type="evidence" value="ECO:0007669"/>
    <property type="project" value="UniProtKB-EC"/>
</dbReference>
<evidence type="ECO:0000256" key="6">
    <source>
        <dbReference type="ARBA" id="ARBA00013279"/>
    </source>
</evidence>
<dbReference type="InterPro" id="IPR050805">
    <property type="entry name" value="ATG15_Lipase"/>
</dbReference>
<dbReference type="GO" id="GO:0006660">
    <property type="term" value="P:phosphatidylserine catabolic process"/>
    <property type="evidence" value="ECO:0007669"/>
    <property type="project" value="TreeGrafter"/>
</dbReference>
<dbReference type="OrthoDB" id="58570at2759"/>
<keyword evidence="13" id="KW-0735">Signal-anchor</keyword>
<dbReference type="SUPFAM" id="SSF53474">
    <property type="entry name" value="alpha/beta-Hydrolases"/>
    <property type="match status" value="1"/>
</dbReference>
<keyword evidence="15" id="KW-0072">Autophagy</keyword>
<dbReference type="GO" id="GO:0046461">
    <property type="term" value="P:neutral lipid catabolic process"/>
    <property type="evidence" value="ECO:0007669"/>
    <property type="project" value="TreeGrafter"/>
</dbReference>
<keyword evidence="10" id="KW-0967">Endosome</keyword>
<dbReference type="PANTHER" id="PTHR47175">
    <property type="entry name" value="LIPASE ATG15-RELATED"/>
    <property type="match status" value="1"/>
</dbReference>
<keyword evidence="12" id="KW-0442">Lipid degradation</keyword>
<evidence type="ECO:0000256" key="3">
    <source>
        <dbReference type="ARBA" id="ARBA00004343"/>
    </source>
</evidence>
<dbReference type="GO" id="GO:0032585">
    <property type="term" value="C:multivesicular body membrane"/>
    <property type="evidence" value="ECO:0007669"/>
    <property type="project" value="UniProtKB-SubCell"/>
</dbReference>
<protein>
    <recommendedName>
        <fullName evidence="7">Putative lipase ATG15</fullName>
        <ecNumber evidence="6">3.1.1.3</ecNumber>
    </recommendedName>
    <alternativeName>
        <fullName evidence="20">Autophagy-related protein 15</fullName>
    </alternativeName>
    <alternativeName>
        <fullName evidence="8">Putative lipase atg15</fullName>
    </alternativeName>
</protein>
<reference evidence="23" key="1">
    <citation type="journal article" date="2016" name="Proc. Natl. Acad. Sci. U.S.A.">
        <title>Comparative genomics of biotechnologically important yeasts.</title>
        <authorList>
            <person name="Riley R."/>
            <person name="Haridas S."/>
            <person name="Wolfe K.H."/>
            <person name="Lopes M.R."/>
            <person name="Hittinger C.T."/>
            <person name="Goeker M."/>
            <person name="Salamov A.A."/>
            <person name="Wisecaver J.H."/>
            <person name="Long T.M."/>
            <person name="Calvey C.H."/>
            <person name="Aerts A.L."/>
            <person name="Barry K.W."/>
            <person name="Choi C."/>
            <person name="Clum A."/>
            <person name="Coughlan A.Y."/>
            <person name="Deshpande S."/>
            <person name="Douglass A.P."/>
            <person name="Hanson S.J."/>
            <person name="Klenk H.-P."/>
            <person name="LaButti K.M."/>
            <person name="Lapidus A."/>
            <person name="Lindquist E.A."/>
            <person name="Lipzen A.M."/>
            <person name="Meier-Kolthoff J.P."/>
            <person name="Ohm R.A."/>
            <person name="Otillar R.P."/>
            <person name="Pangilinan J.L."/>
            <person name="Peng Y."/>
            <person name="Rokas A."/>
            <person name="Rosa C.A."/>
            <person name="Scheuner C."/>
            <person name="Sibirny A.A."/>
            <person name="Slot J.C."/>
            <person name="Stielow J.B."/>
            <person name="Sun H."/>
            <person name="Kurtzman C.P."/>
            <person name="Blackwell M."/>
            <person name="Grigoriev I.V."/>
            <person name="Jeffries T.W."/>
        </authorList>
    </citation>
    <scope>NUCLEOTIDE SEQUENCE [LARGE SCALE GENOMIC DNA]</scope>
    <source>
        <strain evidence="23">NRRL Y-1626</strain>
    </source>
</reference>
<evidence type="ECO:0000256" key="2">
    <source>
        <dbReference type="ARBA" id="ARBA00004270"/>
    </source>
</evidence>
<name>A0A1B7TBE7_9ASCO</name>
<comment type="similarity">
    <text evidence="4">Belongs to the AB hydrolase superfamily. Lipase family.</text>
</comment>
<dbReference type="CDD" id="cd00519">
    <property type="entry name" value="Lipase_3"/>
    <property type="match status" value="1"/>
</dbReference>
<dbReference type="PANTHER" id="PTHR47175:SF2">
    <property type="entry name" value="LIPASE ATG15-RELATED"/>
    <property type="match status" value="1"/>
</dbReference>
<dbReference type="Proteomes" id="UP000092321">
    <property type="component" value="Unassembled WGS sequence"/>
</dbReference>
<keyword evidence="23" id="KW-1185">Reference proteome</keyword>
<comment type="subunit">
    <text evidence="5">Binds to both phosphatidylinositol (PI) and phosphatidylinositol 3,5-bisphosphate (PIP2).</text>
</comment>
<dbReference type="Gene3D" id="3.40.50.1820">
    <property type="entry name" value="alpha/beta hydrolase"/>
    <property type="match status" value="1"/>
</dbReference>
<accession>A0A1B7TBE7</accession>
<evidence type="ECO:0000256" key="4">
    <source>
        <dbReference type="ARBA" id="ARBA00010701"/>
    </source>
</evidence>
<dbReference type="GO" id="GO:0034727">
    <property type="term" value="P:piecemeal microautophagy of the nucleus"/>
    <property type="evidence" value="ECO:0007669"/>
    <property type="project" value="TreeGrafter"/>
</dbReference>
<feature type="domain" description="Fungal lipase-type" evidence="21">
    <location>
        <begin position="256"/>
        <end position="292"/>
    </location>
</feature>
<evidence type="ECO:0000256" key="10">
    <source>
        <dbReference type="ARBA" id="ARBA00022753"/>
    </source>
</evidence>
<keyword evidence="9" id="KW-0812">Transmembrane</keyword>
<evidence type="ECO:0000256" key="17">
    <source>
        <dbReference type="ARBA" id="ARBA00023136"/>
    </source>
</evidence>
<evidence type="ECO:0000256" key="19">
    <source>
        <dbReference type="ARBA" id="ARBA00024663"/>
    </source>
</evidence>
<evidence type="ECO:0000256" key="11">
    <source>
        <dbReference type="ARBA" id="ARBA00022801"/>
    </source>
</evidence>
<keyword evidence="17" id="KW-0472">Membrane</keyword>
<sequence>MVNTNYEALPSSSIKEKKDDHLISKKEKLKKFKHFLILSVLVFLTPLAYKCYKRNQSEDLDLHTINNNKTKFNSISFELDTIITEEDDMDYSDYSDFLTLNTIPQTDNSFTINTILNDKDVIVPDVSDKDTILNLAKIAQNAYVRDPHTGDWQNVTGTDGHEAFGWDDDYIRGHIFKNDLNKLIIISIKGTSSAGLPGTGGEQDTIENDKYNDNLLFSCCCARVTYLWTPVCDCYLDSYTCDEMCLETNIRNNSHYYKSSCQLYRTVTNKYPGYTLWTVGHSLGGSLASILARTYGLVGVAFEAPGELLPSQRLHLPLPNDSNFDYIWHVGNNADPIYMGTCNGASSSCNLAGYAMESKCHTGWEITYDTIKELNWGVDIRKHRIKTVIDKVIDVLDVPEAKFTGNGKGDDACIECYDWEFVRGKPSSTVSLIEPSTTTQRTTSTLTTFLSSSCVGRNFVGWCTSYTTF</sequence>
<evidence type="ECO:0000259" key="21">
    <source>
        <dbReference type="Pfam" id="PF01764"/>
    </source>
</evidence>
<evidence type="ECO:0000313" key="23">
    <source>
        <dbReference type="Proteomes" id="UP000092321"/>
    </source>
</evidence>
<dbReference type="GO" id="GO:0005775">
    <property type="term" value="C:vacuolar lumen"/>
    <property type="evidence" value="ECO:0007669"/>
    <property type="project" value="TreeGrafter"/>
</dbReference>
<evidence type="ECO:0000256" key="15">
    <source>
        <dbReference type="ARBA" id="ARBA00023006"/>
    </source>
</evidence>
<comment type="function">
    <text evidence="19">Lipase which is essential for lysis of subvacuolar cytoplasm to vacuole targeted bodies and intravacuolar autophagic bodies. Involved in the lysis of intravacuolar multivesicular body (MVB) vesicles. The intravacuolar membrane disintegration by ATG15 is critical to life span extension.</text>
</comment>
<dbReference type="GO" id="GO:0004620">
    <property type="term" value="F:phospholipase activity"/>
    <property type="evidence" value="ECO:0007669"/>
    <property type="project" value="TreeGrafter"/>
</dbReference>
<gene>
    <name evidence="22" type="ORF">HANVADRAFT_53462</name>
</gene>